<evidence type="ECO:0000256" key="1">
    <source>
        <dbReference type="SAM" id="MobiDB-lite"/>
    </source>
</evidence>
<dbReference type="PANTHER" id="PTHR37533">
    <property type="entry name" value="FLAGELLAR HOOK-LENGTH CONTROL PROTEIN"/>
    <property type="match status" value="1"/>
</dbReference>
<gene>
    <name evidence="3" type="ORF">NSMM_150042</name>
</gene>
<organism evidence="3 4">
    <name type="scientific">Nitrosomonas mobilis</name>
    <dbReference type="NCBI Taxonomy" id="51642"/>
    <lineage>
        <taxon>Bacteria</taxon>
        <taxon>Pseudomonadati</taxon>
        <taxon>Pseudomonadota</taxon>
        <taxon>Betaproteobacteria</taxon>
        <taxon>Nitrosomonadales</taxon>
        <taxon>Nitrosomonadaceae</taxon>
        <taxon>Nitrosomonas</taxon>
    </lineage>
</organism>
<dbReference type="OrthoDB" id="8596319at2"/>
<dbReference type="PANTHER" id="PTHR37533:SF2">
    <property type="entry name" value="FLAGELLAR HOOK-LENGTH CONTROL PROTEIN"/>
    <property type="match status" value="1"/>
</dbReference>
<keyword evidence="3" id="KW-0969">Cilium</keyword>
<name>A0A1G5SAS4_9PROT</name>
<dbReference type="Pfam" id="PF02120">
    <property type="entry name" value="Flg_hook"/>
    <property type="match status" value="1"/>
</dbReference>
<dbReference type="InterPro" id="IPR021136">
    <property type="entry name" value="Flagellar_hook_control-like_C"/>
</dbReference>
<evidence type="ECO:0000313" key="4">
    <source>
        <dbReference type="Proteomes" id="UP000198729"/>
    </source>
</evidence>
<feature type="region of interest" description="Disordered" evidence="1">
    <location>
        <begin position="204"/>
        <end position="224"/>
    </location>
</feature>
<dbReference type="STRING" id="51642.NSMM_150042"/>
<accession>A0A1G5SAS4</accession>
<feature type="region of interest" description="Disordered" evidence="1">
    <location>
        <begin position="314"/>
        <end position="349"/>
    </location>
</feature>
<dbReference type="EMBL" id="FMWO01000020">
    <property type="protein sequence ID" value="SCZ84304.1"/>
    <property type="molecule type" value="Genomic_DNA"/>
</dbReference>
<feature type="domain" description="Flagellar hook-length control protein-like C-terminal" evidence="2">
    <location>
        <begin position="241"/>
        <end position="327"/>
    </location>
</feature>
<sequence>MLNLPLLPISQPASSNASSAISSAAPVTPVSEQPRDQAFSEVLKNTEKEAVAEAQSDITIEPITTDESSVESPVELPVVMSTGTVSIPPGSGIINPAIPLTSGMLSTTIQSATDSFTAQLQTRTSITGQSDFFTSNPSNANTLPPKWLTSPAHSISSKLGQSVFAGTSLLNADADMSTLASKLTEALPDINIIADHSAIPTDSGKSLPLSLSSANPSPAATTSVPMSAALSDPVWPDEFSQKVTWLATERLQTAELKLHPAHLGPIEVLLKISNEQGIQQLTAQFTSQNPLVRETIEANLLRLREAMAESGITLTDTSVGADTPRQDARNPQQTPAHPYPSGRKNAGSIDIQQDSGKMAISQMGIINTFA</sequence>
<evidence type="ECO:0000313" key="3">
    <source>
        <dbReference type="EMBL" id="SCZ84304.1"/>
    </source>
</evidence>
<keyword evidence="3" id="KW-0966">Cell projection</keyword>
<dbReference type="InterPro" id="IPR052563">
    <property type="entry name" value="FliK"/>
</dbReference>
<dbReference type="AlphaFoldDB" id="A0A1G5SAS4"/>
<dbReference type="InterPro" id="IPR038610">
    <property type="entry name" value="FliK-like_C_sf"/>
</dbReference>
<proteinExistence type="predicted"/>
<dbReference type="Gene3D" id="3.30.750.140">
    <property type="match status" value="1"/>
</dbReference>
<protein>
    <submittedName>
        <fullName evidence="3">Putative flagellar hook-length control protein</fullName>
    </submittedName>
</protein>
<reference evidence="3 4" key="1">
    <citation type="submission" date="2016-10" db="EMBL/GenBank/DDBJ databases">
        <authorList>
            <person name="de Groot N.N."/>
        </authorList>
    </citation>
    <scope>NUCLEOTIDE SEQUENCE [LARGE SCALE GENOMIC DNA]</scope>
    <source>
        <strain evidence="3">1</strain>
    </source>
</reference>
<dbReference type="CDD" id="cd17470">
    <property type="entry name" value="T3SS_Flik_C"/>
    <property type="match status" value="1"/>
</dbReference>
<keyword evidence="4" id="KW-1185">Reference proteome</keyword>
<feature type="compositionally biased region" description="Low complexity" evidence="1">
    <location>
        <begin position="206"/>
        <end position="223"/>
    </location>
</feature>
<evidence type="ECO:0000259" key="2">
    <source>
        <dbReference type="Pfam" id="PF02120"/>
    </source>
</evidence>
<dbReference type="RefSeq" id="WP_090283676.1">
    <property type="nucleotide sequence ID" value="NZ_FMWO01000020.1"/>
</dbReference>
<dbReference type="Proteomes" id="UP000198729">
    <property type="component" value="Unassembled WGS sequence"/>
</dbReference>
<keyword evidence="3" id="KW-0282">Flagellum</keyword>